<feature type="binding site" evidence="6">
    <location>
        <position position="295"/>
    </location>
    <ligand>
        <name>FAD</name>
        <dbReference type="ChEBI" id="CHEBI:57692"/>
    </ligand>
</feature>
<sequence>MPDNRSPDCAPVKCDIAIIGAGPTGLFAAYYAGFRGRTAAVIEAMPVIGGQVSAMYPDKLIHDVAGFPSVAGQELIDGLERQAAPFDPTYILGEQAASVTHSGEPTGADGAIRIATAAGTTIDAAAVIIAAGVGGFTPRSLSPGSGIRPGDVDHFVRDIEAHRGRHIVVVGGGDSALDWATTLANVASSVTVVHRRSTFRAHEHSVRTAAQRGIRLLTEAHVVGSTYSPKLTAVTVETTAGSQEMVRCDRVVAALGFTARLGPLLDWGLNVEHNRQVRVDTRMQSSAPRIFAAGDISTYPGKVPLITVGFGEAATAVSNACRLIDPTAPLFGGHSTTEARSESANQAAYQ</sequence>
<comment type="cofactor">
    <cofactor evidence="6">
        <name>FAD</name>
        <dbReference type="ChEBI" id="CHEBI:57692"/>
    </cofactor>
    <text evidence="6">Binds 1 FAD per subunit.</text>
</comment>
<dbReference type="EMBL" id="OY726395">
    <property type="protein sequence ID" value="CAJ1587476.1"/>
    <property type="molecule type" value="Genomic_DNA"/>
</dbReference>
<evidence type="ECO:0000313" key="8">
    <source>
        <dbReference type="EMBL" id="CAJ1587476.1"/>
    </source>
</evidence>
<keyword evidence="4 6" id="KW-0560">Oxidoreductase</keyword>
<comment type="subunit">
    <text evidence="6">Homodimer.</text>
</comment>
<evidence type="ECO:0000256" key="2">
    <source>
        <dbReference type="ARBA" id="ARBA00022827"/>
    </source>
</evidence>
<dbReference type="Gene3D" id="3.50.50.60">
    <property type="entry name" value="FAD/NAD(P)-binding domain"/>
    <property type="match status" value="2"/>
</dbReference>
<dbReference type="Proteomes" id="UP001190466">
    <property type="component" value="Chromosome"/>
</dbReference>
<dbReference type="InterPro" id="IPR036188">
    <property type="entry name" value="FAD/NAD-bd_sf"/>
</dbReference>
<dbReference type="PANTHER" id="PTHR48105">
    <property type="entry name" value="THIOREDOXIN REDUCTASE 1-RELATED-RELATED"/>
    <property type="match status" value="1"/>
</dbReference>
<reference evidence="8 9" key="1">
    <citation type="submission" date="2023-08" db="EMBL/GenBank/DDBJ databases">
        <authorList>
            <person name="Folkvardsen B D."/>
            <person name="Norman A."/>
        </authorList>
    </citation>
    <scope>NUCLEOTIDE SEQUENCE [LARGE SCALE GENOMIC DNA]</scope>
    <source>
        <strain evidence="8 9">Mu0050</strain>
    </source>
</reference>
<feature type="binding site" evidence="6">
    <location>
        <position position="136"/>
    </location>
    <ligand>
        <name>FAD</name>
        <dbReference type="ChEBI" id="CHEBI:57692"/>
    </ligand>
</feature>
<dbReference type="PRINTS" id="PR00469">
    <property type="entry name" value="PNDRDTASEII"/>
</dbReference>
<comment type="similarity">
    <text evidence="6">Belongs to the ferredoxin--NADP reductase type 2 family.</text>
</comment>
<feature type="domain" description="FAD/NAD(P)-binding" evidence="7">
    <location>
        <begin position="15"/>
        <end position="307"/>
    </location>
</feature>
<name>A0ABM9MKG6_9MYCO</name>
<evidence type="ECO:0000256" key="3">
    <source>
        <dbReference type="ARBA" id="ARBA00022857"/>
    </source>
</evidence>
<evidence type="ECO:0000259" key="7">
    <source>
        <dbReference type="Pfam" id="PF07992"/>
    </source>
</evidence>
<evidence type="ECO:0000256" key="5">
    <source>
        <dbReference type="ARBA" id="ARBA00048132"/>
    </source>
</evidence>
<evidence type="ECO:0000256" key="1">
    <source>
        <dbReference type="ARBA" id="ARBA00022630"/>
    </source>
</evidence>
<keyword evidence="9" id="KW-1185">Reference proteome</keyword>
<feature type="binding site" evidence="6">
    <location>
        <position position="24"/>
    </location>
    <ligand>
        <name>FAD</name>
        <dbReference type="ChEBI" id="CHEBI:57692"/>
    </ligand>
</feature>
<comment type="catalytic activity">
    <reaction evidence="6">
        <text>2 reduced [2Fe-2S]-[ferredoxin] + NADP(+) + H(+) = 2 oxidized [2Fe-2S]-[ferredoxin] + NADPH</text>
        <dbReference type="Rhea" id="RHEA:20125"/>
        <dbReference type="Rhea" id="RHEA-COMP:10000"/>
        <dbReference type="Rhea" id="RHEA-COMP:10001"/>
        <dbReference type="ChEBI" id="CHEBI:15378"/>
        <dbReference type="ChEBI" id="CHEBI:33737"/>
        <dbReference type="ChEBI" id="CHEBI:33738"/>
        <dbReference type="ChEBI" id="CHEBI:57783"/>
        <dbReference type="ChEBI" id="CHEBI:58349"/>
        <dbReference type="EC" id="1.18.1.2"/>
    </reaction>
</comment>
<feature type="binding site" evidence="6">
    <location>
        <position position="43"/>
    </location>
    <ligand>
        <name>FAD</name>
        <dbReference type="ChEBI" id="CHEBI:57692"/>
    </ligand>
</feature>
<keyword evidence="3 6" id="KW-0521">NADP</keyword>
<accession>A0ABM9MKG6</accession>
<evidence type="ECO:0000313" key="9">
    <source>
        <dbReference type="Proteomes" id="UP001190466"/>
    </source>
</evidence>
<dbReference type="EC" id="1.18.1.2" evidence="6"/>
<feature type="binding site" evidence="6">
    <location>
        <position position="336"/>
    </location>
    <ligand>
        <name>FAD</name>
        <dbReference type="ChEBI" id="CHEBI:57692"/>
    </ligand>
</feature>
<proteinExistence type="inferred from homology"/>
<dbReference type="InterPro" id="IPR022890">
    <property type="entry name" value="Fd--NADP_Rdtase_type_2"/>
</dbReference>
<protein>
    <recommendedName>
        <fullName evidence="6">Ferredoxin--NADP reductase</fullName>
        <shortName evidence="6">FNR</shortName>
        <shortName evidence="6">Fd-NADP(+) reductase</shortName>
        <ecNumber evidence="6">1.18.1.2</ecNumber>
    </recommendedName>
</protein>
<organism evidence="8 9">
    <name type="scientific">[Mycobacterium] wendilense</name>
    <dbReference type="NCBI Taxonomy" id="3064284"/>
    <lineage>
        <taxon>Bacteria</taxon>
        <taxon>Bacillati</taxon>
        <taxon>Actinomycetota</taxon>
        <taxon>Actinomycetes</taxon>
        <taxon>Mycobacteriales</taxon>
        <taxon>Mycobacteriaceae</taxon>
        <taxon>Mycolicibacter</taxon>
    </lineage>
</organism>
<keyword evidence="2 6" id="KW-0274">FAD</keyword>
<feature type="binding site" evidence="6">
    <location>
        <position position="56"/>
    </location>
    <ligand>
        <name>FAD</name>
        <dbReference type="ChEBI" id="CHEBI:57692"/>
    </ligand>
</feature>
<feature type="binding site" evidence="6">
    <location>
        <position position="96"/>
    </location>
    <ligand>
        <name>FAD</name>
        <dbReference type="ChEBI" id="CHEBI:57692"/>
    </ligand>
</feature>
<dbReference type="SUPFAM" id="SSF51905">
    <property type="entry name" value="FAD/NAD(P)-binding domain"/>
    <property type="match status" value="1"/>
</dbReference>
<dbReference type="InterPro" id="IPR023753">
    <property type="entry name" value="FAD/NAD-binding_dom"/>
</dbReference>
<dbReference type="HAMAP" id="MF_01685">
    <property type="entry name" value="FENR2"/>
    <property type="match status" value="1"/>
</dbReference>
<evidence type="ECO:0000256" key="4">
    <source>
        <dbReference type="ARBA" id="ARBA00023002"/>
    </source>
</evidence>
<comment type="catalytic activity">
    <reaction evidence="5">
        <text>[thioredoxin]-dithiol + NADP(+) = [thioredoxin]-disulfide + NADPH + H(+)</text>
        <dbReference type="Rhea" id="RHEA:20345"/>
        <dbReference type="Rhea" id="RHEA-COMP:10698"/>
        <dbReference type="Rhea" id="RHEA-COMP:10700"/>
        <dbReference type="ChEBI" id="CHEBI:15378"/>
        <dbReference type="ChEBI" id="CHEBI:29950"/>
        <dbReference type="ChEBI" id="CHEBI:50058"/>
        <dbReference type="ChEBI" id="CHEBI:57783"/>
        <dbReference type="ChEBI" id="CHEBI:58349"/>
        <dbReference type="EC" id="1.8.1.9"/>
    </reaction>
</comment>
<gene>
    <name evidence="8" type="ORF">MU0050_004817</name>
</gene>
<dbReference type="RefSeq" id="WP_316513230.1">
    <property type="nucleotide sequence ID" value="NZ_OY726395.1"/>
</dbReference>
<evidence type="ECO:0000256" key="6">
    <source>
        <dbReference type="HAMAP-Rule" id="MF_01685"/>
    </source>
</evidence>
<dbReference type="InterPro" id="IPR050097">
    <property type="entry name" value="Ferredoxin-NADP_redctase_2"/>
</dbReference>
<keyword evidence="1 6" id="KW-0285">Flavoprotein</keyword>
<dbReference type="PRINTS" id="PR00368">
    <property type="entry name" value="FADPNR"/>
</dbReference>
<feature type="binding site" evidence="6">
    <location>
        <position position="51"/>
    </location>
    <ligand>
        <name>FAD</name>
        <dbReference type="ChEBI" id="CHEBI:57692"/>
    </ligand>
</feature>
<dbReference type="Pfam" id="PF07992">
    <property type="entry name" value="Pyr_redox_2"/>
    <property type="match status" value="1"/>
</dbReference>